<dbReference type="InParanoid" id="M4BQR6"/>
<proteinExistence type="predicted"/>
<accession>M4BQR6</accession>
<dbReference type="AlphaFoldDB" id="M4BQR6"/>
<dbReference type="HOGENOM" id="CLU_1664071_0_0_1"/>
<protein>
    <submittedName>
        <fullName evidence="1">Uncharacterized protein</fullName>
    </submittedName>
</protein>
<sequence length="159" mass="18643">MWIFSHKEGCGCRSAFDFVTEDPLNPDDVARSTALYIGAVASRVIRKLHCTTVYGHSRRRHPAVDRAVVDSAKIQWRSDLMMTAMFGFGSWRYCNDTVVSMVKIHRLPLPRQPRRLTTRLFPLRWPPRPWTYLLRHPTLAPYNRPCTIFRLSWRHIHAV</sequence>
<evidence type="ECO:0000313" key="1">
    <source>
        <dbReference type="EnsemblProtists" id="HpaP808755"/>
    </source>
</evidence>
<reference evidence="1" key="2">
    <citation type="submission" date="2015-06" db="UniProtKB">
        <authorList>
            <consortium name="EnsemblProtists"/>
        </authorList>
    </citation>
    <scope>IDENTIFICATION</scope>
    <source>
        <strain evidence="1">Emoy2</strain>
    </source>
</reference>
<dbReference type="VEuPathDB" id="FungiDB:HpaG808755"/>
<dbReference type="EnsemblProtists" id="HpaT808755">
    <property type="protein sequence ID" value="HpaP808755"/>
    <property type="gene ID" value="HpaG808755"/>
</dbReference>
<reference evidence="2" key="1">
    <citation type="journal article" date="2010" name="Science">
        <title>Signatures of adaptation to obligate biotrophy in the Hyaloperonospora arabidopsidis genome.</title>
        <authorList>
            <person name="Baxter L."/>
            <person name="Tripathy S."/>
            <person name="Ishaque N."/>
            <person name="Boot N."/>
            <person name="Cabral A."/>
            <person name="Kemen E."/>
            <person name="Thines M."/>
            <person name="Ah-Fong A."/>
            <person name="Anderson R."/>
            <person name="Badejoko W."/>
            <person name="Bittner-Eddy P."/>
            <person name="Boore J.L."/>
            <person name="Chibucos M.C."/>
            <person name="Coates M."/>
            <person name="Dehal P."/>
            <person name="Delehaunty K."/>
            <person name="Dong S."/>
            <person name="Downton P."/>
            <person name="Dumas B."/>
            <person name="Fabro G."/>
            <person name="Fronick C."/>
            <person name="Fuerstenberg S.I."/>
            <person name="Fulton L."/>
            <person name="Gaulin E."/>
            <person name="Govers F."/>
            <person name="Hughes L."/>
            <person name="Humphray S."/>
            <person name="Jiang R.H."/>
            <person name="Judelson H."/>
            <person name="Kamoun S."/>
            <person name="Kyung K."/>
            <person name="Meijer H."/>
            <person name="Minx P."/>
            <person name="Morris P."/>
            <person name="Nelson J."/>
            <person name="Phuntumart V."/>
            <person name="Qutob D."/>
            <person name="Rehmany A."/>
            <person name="Rougon-Cardoso A."/>
            <person name="Ryden P."/>
            <person name="Torto-Alalibo T."/>
            <person name="Studholme D."/>
            <person name="Wang Y."/>
            <person name="Win J."/>
            <person name="Wood J."/>
            <person name="Clifton S.W."/>
            <person name="Rogers J."/>
            <person name="Van den Ackerveken G."/>
            <person name="Jones J.D."/>
            <person name="McDowell J.M."/>
            <person name="Beynon J."/>
            <person name="Tyler B.M."/>
        </authorList>
    </citation>
    <scope>NUCLEOTIDE SEQUENCE [LARGE SCALE GENOMIC DNA]</scope>
    <source>
        <strain evidence="2">Emoy2</strain>
    </source>
</reference>
<dbReference type="EMBL" id="JH598593">
    <property type="status" value="NOT_ANNOTATED_CDS"/>
    <property type="molecule type" value="Genomic_DNA"/>
</dbReference>
<name>M4BQR6_HYAAE</name>
<keyword evidence="2" id="KW-1185">Reference proteome</keyword>
<organism evidence="1 2">
    <name type="scientific">Hyaloperonospora arabidopsidis (strain Emoy2)</name>
    <name type="common">Downy mildew agent</name>
    <name type="synonym">Peronospora arabidopsidis</name>
    <dbReference type="NCBI Taxonomy" id="559515"/>
    <lineage>
        <taxon>Eukaryota</taxon>
        <taxon>Sar</taxon>
        <taxon>Stramenopiles</taxon>
        <taxon>Oomycota</taxon>
        <taxon>Peronosporomycetes</taxon>
        <taxon>Peronosporales</taxon>
        <taxon>Peronosporaceae</taxon>
        <taxon>Hyaloperonospora</taxon>
    </lineage>
</organism>
<dbReference type="Proteomes" id="UP000011713">
    <property type="component" value="Unassembled WGS sequence"/>
</dbReference>
<evidence type="ECO:0000313" key="2">
    <source>
        <dbReference type="Proteomes" id="UP000011713"/>
    </source>
</evidence>